<evidence type="ECO:0000313" key="6">
    <source>
        <dbReference type="Proteomes" id="UP000230595"/>
    </source>
</evidence>
<dbReference type="AlphaFoldDB" id="A0A2M7CQ64"/>
<gene>
    <name evidence="5" type="ORF">COS33_01515</name>
</gene>
<reference evidence="6" key="1">
    <citation type="submission" date="2017-09" db="EMBL/GenBank/DDBJ databases">
        <title>Depth-based differentiation of microbial function through sediment-hosted aquifers and enrichment of novel symbionts in the deep terrestrial subsurface.</title>
        <authorList>
            <person name="Probst A.J."/>
            <person name="Ladd B."/>
            <person name="Jarett J.K."/>
            <person name="Geller-Mcgrath D.E."/>
            <person name="Sieber C.M.K."/>
            <person name="Emerson J.B."/>
            <person name="Anantharaman K."/>
            <person name="Thomas B.C."/>
            <person name="Malmstrom R."/>
            <person name="Stieglmeier M."/>
            <person name="Klingl A."/>
            <person name="Woyke T."/>
            <person name="Ryan C.M."/>
            <person name="Banfield J.F."/>
        </authorList>
    </citation>
    <scope>NUCLEOTIDE SEQUENCE [LARGE SCALE GENOMIC DNA]</scope>
</reference>
<evidence type="ECO:0000313" key="5">
    <source>
        <dbReference type="EMBL" id="PIV31756.1"/>
    </source>
</evidence>
<evidence type="ECO:0000256" key="2">
    <source>
        <dbReference type="ARBA" id="ARBA00022980"/>
    </source>
</evidence>
<dbReference type="GO" id="GO:0003735">
    <property type="term" value="F:structural constituent of ribosome"/>
    <property type="evidence" value="ECO:0007669"/>
    <property type="project" value="InterPro"/>
</dbReference>
<accession>A0A2M7CQ64</accession>
<name>A0A2M7CQ64_9BACT</name>
<evidence type="ECO:0000256" key="4">
    <source>
        <dbReference type="ARBA" id="ARBA00035135"/>
    </source>
</evidence>
<dbReference type="InterPro" id="IPR001911">
    <property type="entry name" value="Ribosomal_bS21"/>
</dbReference>
<evidence type="ECO:0000256" key="1">
    <source>
        <dbReference type="ARBA" id="ARBA00006640"/>
    </source>
</evidence>
<dbReference type="GO" id="GO:0006412">
    <property type="term" value="P:translation"/>
    <property type="evidence" value="ECO:0007669"/>
    <property type="project" value="InterPro"/>
</dbReference>
<dbReference type="Proteomes" id="UP000230595">
    <property type="component" value="Unassembled WGS sequence"/>
</dbReference>
<organism evidence="5 6">
    <name type="scientific">Candidatus Wolfebacteria bacterium CG02_land_8_20_14_3_00_37_12</name>
    <dbReference type="NCBI Taxonomy" id="1975066"/>
    <lineage>
        <taxon>Bacteria</taxon>
        <taxon>Candidatus Wolfeibacteriota</taxon>
    </lineage>
</organism>
<dbReference type="GO" id="GO:0005840">
    <property type="term" value="C:ribosome"/>
    <property type="evidence" value="ECO:0007669"/>
    <property type="project" value="UniProtKB-KW"/>
</dbReference>
<dbReference type="GO" id="GO:1990904">
    <property type="term" value="C:ribonucleoprotein complex"/>
    <property type="evidence" value="ECO:0007669"/>
    <property type="project" value="UniProtKB-KW"/>
</dbReference>
<dbReference type="EMBL" id="PEUH01000033">
    <property type="protein sequence ID" value="PIV31756.1"/>
    <property type="molecule type" value="Genomic_DNA"/>
</dbReference>
<comment type="caution">
    <text evidence="5">The sequence shown here is derived from an EMBL/GenBank/DDBJ whole genome shotgun (WGS) entry which is preliminary data.</text>
</comment>
<comment type="similarity">
    <text evidence="1">Belongs to the bacterial ribosomal protein bS21 family.</text>
</comment>
<protein>
    <recommendedName>
        <fullName evidence="4">Small ribosomal subunit protein bS21</fullName>
    </recommendedName>
</protein>
<proteinExistence type="inferred from homology"/>
<dbReference type="Pfam" id="PF01165">
    <property type="entry name" value="Ribosomal_S21"/>
    <property type="match status" value="1"/>
</dbReference>
<keyword evidence="3" id="KW-0687">Ribonucleoprotein</keyword>
<keyword evidence="2" id="KW-0689">Ribosomal protein</keyword>
<sequence length="67" mass="7990">MIELKRRQGESISVFLHRFSTKMKQSGILMESKKRRYKDRPISKAKIKRSAIHRAIKKKEYEAAKKN</sequence>
<evidence type="ECO:0000256" key="3">
    <source>
        <dbReference type="ARBA" id="ARBA00023274"/>
    </source>
</evidence>